<sequence>MKLAKIEAGEMYAKQSLAKVTKQYN</sequence>
<gene>
    <name evidence="1" type="ORF">METZ01_LOCUS308271</name>
</gene>
<proteinExistence type="predicted"/>
<organism evidence="1">
    <name type="scientific">marine metagenome</name>
    <dbReference type="NCBI Taxonomy" id="408172"/>
    <lineage>
        <taxon>unclassified sequences</taxon>
        <taxon>metagenomes</taxon>
        <taxon>ecological metagenomes</taxon>
    </lineage>
</organism>
<dbReference type="AlphaFoldDB" id="A0A382N5F8"/>
<name>A0A382N5F8_9ZZZZ</name>
<reference evidence="1" key="1">
    <citation type="submission" date="2018-05" db="EMBL/GenBank/DDBJ databases">
        <authorList>
            <person name="Lanie J.A."/>
            <person name="Ng W.-L."/>
            <person name="Kazmierczak K.M."/>
            <person name="Andrzejewski T.M."/>
            <person name="Davidsen T.M."/>
            <person name="Wayne K.J."/>
            <person name="Tettelin H."/>
            <person name="Glass J.I."/>
            <person name="Rusch D."/>
            <person name="Podicherti R."/>
            <person name="Tsui H.-C.T."/>
            <person name="Winkler M.E."/>
        </authorList>
    </citation>
    <scope>NUCLEOTIDE SEQUENCE</scope>
</reference>
<protein>
    <submittedName>
        <fullName evidence="1">Uncharacterized protein</fullName>
    </submittedName>
</protein>
<evidence type="ECO:0000313" key="1">
    <source>
        <dbReference type="EMBL" id="SVC55417.1"/>
    </source>
</evidence>
<dbReference type="EMBL" id="UINC01097586">
    <property type="protein sequence ID" value="SVC55417.1"/>
    <property type="molecule type" value="Genomic_DNA"/>
</dbReference>
<accession>A0A382N5F8</accession>